<dbReference type="PANTHER" id="PTHR35545">
    <property type="entry name" value="F-BOX DOMAIN-CONTAINING PROTEIN"/>
    <property type="match status" value="1"/>
</dbReference>
<dbReference type="InterPro" id="IPR006912">
    <property type="entry name" value="Harbinger_derived_prot"/>
</dbReference>
<sequence>MEAINTDCSDSSCSQQLKDEDRLSMLTDDILLSILGRVSSCMAARTSVLSTRWKHLPWLLPELSIDVKDFLSAPCADPIEENDMEQAMKSLTKATRSLLDKQQRESTISSLHLELYLFNAFLCEVGPLIGDAIDSGLLKDLDLTILDETEPLDHSEEEMQQRAQDIDAFFTAYPSVLHCLTKLSLKNVGFDKLDMHHVLFDCCKQLKHLTLHHCDTGSYSLFKIDAPHSKLCVLEIGKCRFLRIDLVCLPNLEKLVCDTWVSQCAPLTFGFVPSLGELELSCGSDCEQRGFKLSELLHGVTSIHSLTLDFQGETLWLHPEMEDLRTAFSKLRKLSVLGIFVEFDILWTTAFLVAAPSIEMLHIEVWEHTCDVGEARPASFHDRRSPQWEMHLDSSSENKLLKELEFAGFKSLEQQFTFIRSMLERSPNLQKMVLKDEVQCDDCDALEEFDNYFKCKMDCTSKLGFTSIQKCTTAMRMLAYELPVIHSTTMGHGRVHQYRVFLQVLLGSGGSVWTAILENTQYGRHCSDPNTECSKRISWDAWKYRLYALEMEELPICLAGDVQRRQRRLQCGTHNDINVLQCSPVFAKLVEGHSPPVNFEINGRHYNKGYYLADGIYPRWSTFVKTISNPVPEGKNAWFAKIQEACRKDVEQAFGVLQSRFAVVRYPAQTWSKDQMWEIMTCCVILHNMIIESEQEDPVFDTDHTTGRVL</sequence>
<dbReference type="Gene3D" id="3.80.10.10">
    <property type="entry name" value="Ribonuclease Inhibitor"/>
    <property type="match status" value="1"/>
</dbReference>
<dbReference type="STRING" id="4572.M7ZBA6"/>
<evidence type="ECO:0000259" key="1">
    <source>
        <dbReference type="Pfam" id="PF23622"/>
    </source>
</evidence>
<accession>M7ZBA6</accession>
<reference evidence="2" key="1">
    <citation type="journal article" date="2013" name="Nature">
        <title>Draft genome of the wheat A-genome progenitor Triticum urartu.</title>
        <authorList>
            <person name="Ling H.Q."/>
            <person name="Zhao S."/>
            <person name="Liu D."/>
            <person name="Wang J."/>
            <person name="Sun H."/>
            <person name="Zhang C."/>
            <person name="Fan H."/>
            <person name="Li D."/>
            <person name="Dong L."/>
            <person name="Tao Y."/>
            <person name="Gao C."/>
            <person name="Wu H."/>
            <person name="Li Y."/>
            <person name="Cui Y."/>
            <person name="Guo X."/>
            <person name="Zheng S."/>
            <person name="Wang B."/>
            <person name="Yu K."/>
            <person name="Liang Q."/>
            <person name="Yang W."/>
            <person name="Lou X."/>
            <person name="Chen J."/>
            <person name="Feng M."/>
            <person name="Jian J."/>
            <person name="Zhang X."/>
            <person name="Luo G."/>
            <person name="Jiang Y."/>
            <person name="Liu J."/>
            <person name="Wang Z."/>
            <person name="Sha Y."/>
            <person name="Zhang B."/>
            <person name="Wu H."/>
            <person name="Tang D."/>
            <person name="Shen Q."/>
            <person name="Xue P."/>
            <person name="Zou S."/>
            <person name="Wang X."/>
            <person name="Liu X."/>
            <person name="Wang F."/>
            <person name="Yang Y."/>
            <person name="An X."/>
            <person name="Dong Z."/>
            <person name="Zhang K."/>
            <person name="Zhang X."/>
            <person name="Luo M.C."/>
            <person name="Dvorak J."/>
            <person name="Tong Y."/>
            <person name="Wang J."/>
            <person name="Yang H."/>
            <person name="Li Z."/>
            <person name="Wang D."/>
            <person name="Zhang A."/>
            <person name="Wang J."/>
        </authorList>
    </citation>
    <scope>NUCLEOTIDE SEQUENCE</scope>
</reference>
<organism evidence="2">
    <name type="scientific">Triticum urartu</name>
    <name type="common">Red wild einkorn</name>
    <name type="synonym">Crithodium urartu</name>
    <dbReference type="NCBI Taxonomy" id="4572"/>
    <lineage>
        <taxon>Eukaryota</taxon>
        <taxon>Viridiplantae</taxon>
        <taxon>Streptophyta</taxon>
        <taxon>Embryophyta</taxon>
        <taxon>Tracheophyta</taxon>
        <taxon>Spermatophyta</taxon>
        <taxon>Magnoliopsida</taxon>
        <taxon>Liliopsida</taxon>
        <taxon>Poales</taxon>
        <taxon>Poaceae</taxon>
        <taxon>BOP clade</taxon>
        <taxon>Pooideae</taxon>
        <taxon>Triticodae</taxon>
        <taxon>Triticeae</taxon>
        <taxon>Triticinae</taxon>
        <taxon>Triticum</taxon>
    </lineage>
</organism>
<dbReference type="AlphaFoldDB" id="M7ZBA6"/>
<dbReference type="eggNOG" id="ENOG502R1GH">
    <property type="taxonomic scope" value="Eukaryota"/>
</dbReference>
<dbReference type="InterPro" id="IPR055357">
    <property type="entry name" value="LRR_At1g61320_AtMIF1"/>
</dbReference>
<proteinExistence type="predicted"/>
<dbReference type="OMA" id="NTECSKR"/>
<dbReference type="Pfam" id="PF23622">
    <property type="entry name" value="LRR_At1g61320_AtMIF1"/>
    <property type="match status" value="1"/>
</dbReference>
<dbReference type="EMBL" id="KD152373">
    <property type="protein sequence ID" value="EMS56926.1"/>
    <property type="molecule type" value="Genomic_DNA"/>
</dbReference>
<dbReference type="SUPFAM" id="SSF52047">
    <property type="entry name" value="RNI-like"/>
    <property type="match status" value="1"/>
</dbReference>
<dbReference type="InterPro" id="IPR032675">
    <property type="entry name" value="LRR_dom_sf"/>
</dbReference>
<dbReference type="PANTHER" id="PTHR35545:SF27">
    <property type="entry name" value="FBD DOMAIN-CONTAINING PROTEIN"/>
    <property type="match status" value="1"/>
</dbReference>
<name>M7ZBA6_TRIUA</name>
<dbReference type="Pfam" id="PF04827">
    <property type="entry name" value="Plant_tran"/>
    <property type="match status" value="1"/>
</dbReference>
<feature type="domain" description="At1g61320/AtMIF1 LRR" evidence="1">
    <location>
        <begin position="175"/>
        <end position="445"/>
    </location>
</feature>
<evidence type="ECO:0000313" key="2">
    <source>
        <dbReference type="EMBL" id="EMS56926.1"/>
    </source>
</evidence>
<gene>
    <name evidence="2" type="ORF">TRIUR3_28501</name>
</gene>
<protein>
    <recommendedName>
        <fullName evidence="1">At1g61320/AtMIF1 LRR domain-containing protein</fullName>
    </recommendedName>
</protein>